<protein>
    <submittedName>
        <fullName evidence="4">Transporter substrate-binding domain-containing protein</fullName>
    </submittedName>
</protein>
<keyword evidence="1 2" id="KW-0732">Signal</keyword>
<sequence>MQSKWISLIGLLIASSTQAEVLKIGLQGTFPPYDFMKEGKLTGFNVDIANRLCEVMKVECKFVPTKWDALIPSVENKTIDAAIASITITQARKQKVLFSTSYTKVSGSFIGKKGKFLTAYVTNFDLKNKRLGVQANTIYSAYVAAKYANDPQIHISEFPSAADMYAALKNSEIDIALDDIVSAYEGHLKEKEWQGYELVGSPVRDSKYMGDGEGIAVNLNNPALKKRFDVALSQIIKDGSYQRIMYNYFIFNVYGK</sequence>
<evidence type="ECO:0000256" key="2">
    <source>
        <dbReference type="SAM" id="SignalP"/>
    </source>
</evidence>
<reference evidence="4" key="1">
    <citation type="submission" date="2021-10" db="EMBL/GenBank/DDBJ databases">
        <title>The complete genome sequence of Leeia sp. TBRC 13508.</title>
        <authorList>
            <person name="Charoenyingcharoen P."/>
            <person name="Yukphan P."/>
        </authorList>
    </citation>
    <scope>NUCLEOTIDE SEQUENCE</scope>
    <source>
        <strain evidence="4">TBRC 13508</strain>
    </source>
</reference>
<gene>
    <name evidence="4" type="ORF">LIN78_15795</name>
</gene>
<dbReference type="EMBL" id="JAJBZT010000011">
    <property type="protein sequence ID" value="MCB6185010.1"/>
    <property type="molecule type" value="Genomic_DNA"/>
</dbReference>
<comment type="caution">
    <text evidence="4">The sequence shown here is derived from an EMBL/GenBank/DDBJ whole genome shotgun (WGS) entry which is preliminary data.</text>
</comment>
<dbReference type="Gene3D" id="3.40.190.10">
    <property type="entry name" value="Periplasmic binding protein-like II"/>
    <property type="match status" value="2"/>
</dbReference>
<accession>A0ABS8D9X0</accession>
<evidence type="ECO:0000313" key="5">
    <source>
        <dbReference type="Proteomes" id="UP001165395"/>
    </source>
</evidence>
<dbReference type="SMART" id="SM00062">
    <property type="entry name" value="PBPb"/>
    <property type="match status" value="1"/>
</dbReference>
<evidence type="ECO:0000313" key="4">
    <source>
        <dbReference type="EMBL" id="MCB6185010.1"/>
    </source>
</evidence>
<evidence type="ECO:0000259" key="3">
    <source>
        <dbReference type="SMART" id="SM00062"/>
    </source>
</evidence>
<feature type="domain" description="Solute-binding protein family 3/N-terminal" evidence="3">
    <location>
        <begin position="21"/>
        <end position="252"/>
    </location>
</feature>
<feature type="signal peptide" evidence="2">
    <location>
        <begin position="1"/>
        <end position="19"/>
    </location>
</feature>
<name>A0ABS8D9X0_9NEIS</name>
<proteinExistence type="predicted"/>
<dbReference type="Pfam" id="PF00497">
    <property type="entry name" value="SBP_bac_3"/>
    <property type="match status" value="1"/>
</dbReference>
<feature type="chain" id="PRO_5045679507" evidence="2">
    <location>
        <begin position="20"/>
        <end position="256"/>
    </location>
</feature>
<dbReference type="PANTHER" id="PTHR35936">
    <property type="entry name" value="MEMBRANE-BOUND LYTIC MUREIN TRANSGLYCOSYLASE F"/>
    <property type="match status" value="1"/>
</dbReference>
<dbReference type="Proteomes" id="UP001165395">
    <property type="component" value="Unassembled WGS sequence"/>
</dbReference>
<evidence type="ECO:0000256" key="1">
    <source>
        <dbReference type="ARBA" id="ARBA00022729"/>
    </source>
</evidence>
<organism evidence="4 5">
    <name type="scientific">Leeia speluncae</name>
    <dbReference type="NCBI Taxonomy" id="2884804"/>
    <lineage>
        <taxon>Bacteria</taxon>
        <taxon>Pseudomonadati</taxon>
        <taxon>Pseudomonadota</taxon>
        <taxon>Betaproteobacteria</taxon>
        <taxon>Neisseriales</taxon>
        <taxon>Leeiaceae</taxon>
        <taxon>Leeia</taxon>
    </lineage>
</organism>
<dbReference type="SUPFAM" id="SSF53850">
    <property type="entry name" value="Periplasmic binding protein-like II"/>
    <property type="match status" value="1"/>
</dbReference>
<dbReference type="InterPro" id="IPR001638">
    <property type="entry name" value="Solute-binding_3/MltF_N"/>
</dbReference>
<keyword evidence="5" id="KW-1185">Reference proteome</keyword>
<dbReference type="PANTHER" id="PTHR35936:SF17">
    <property type="entry name" value="ARGININE-BINDING EXTRACELLULAR PROTEIN ARTP"/>
    <property type="match status" value="1"/>
</dbReference>
<dbReference type="RefSeq" id="WP_227181830.1">
    <property type="nucleotide sequence ID" value="NZ_JAJBZT010000011.1"/>
</dbReference>